<evidence type="ECO:0000313" key="3">
    <source>
        <dbReference type="Proteomes" id="UP000494165"/>
    </source>
</evidence>
<proteinExistence type="predicted"/>
<feature type="domain" description="EGF-like" evidence="1">
    <location>
        <begin position="150"/>
        <end position="188"/>
    </location>
</feature>
<evidence type="ECO:0000259" key="1">
    <source>
        <dbReference type="SMART" id="SM00181"/>
    </source>
</evidence>
<dbReference type="PANTHER" id="PTHR39069:SF8">
    <property type="entry name" value="FI17111P1"/>
    <property type="match status" value="1"/>
</dbReference>
<evidence type="ECO:0000313" key="2">
    <source>
        <dbReference type="EMBL" id="CAB3369020.1"/>
    </source>
</evidence>
<feature type="domain" description="EGF-like" evidence="1">
    <location>
        <begin position="102"/>
        <end position="140"/>
    </location>
</feature>
<feature type="domain" description="EGF-like" evidence="1">
    <location>
        <begin position="241"/>
        <end position="281"/>
    </location>
</feature>
<dbReference type="OrthoDB" id="5912242at2759"/>
<organism evidence="2 3">
    <name type="scientific">Cloeon dipterum</name>
    <dbReference type="NCBI Taxonomy" id="197152"/>
    <lineage>
        <taxon>Eukaryota</taxon>
        <taxon>Metazoa</taxon>
        <taxon>Ecdysozoa</taxon>
        <taxon>Arthropoda</taxon>
        <taxon>Hexapoda</taxon>
        <taxon>Insecta</taxon>
        <taxon>Pterygota</taxon>
        <taxon>Palaeoptera</taxon>
        <taxon>Ephemeroptera</taxon>
        <taxon>Pisciforma</taxon>
        <taxon>Baetidae</taxon>
        <taxon>Cloeon</taxon>
    </lineage>
</organism>
<dbReference type="PANTHER" id="PTHR39069">
    <property type="entry name" value="ECDYSONE-INDUCIBLE GENE E1, ISOFORM A"/>
    <property type="match status" value="1"/>
</dbReference>
<sequence length="444" mass="48389">MQQVWESHEAALKENCDKSESCVTSHSSCVDGVCECDKGYFTYLQSKICLLIRDKLGDNCQVHGECKMENSLCKDGKCSCKDAYTAIGNECFISVKSIGQEPCINTLQCPEGSSCTETQGKKTCTCKDDFVKNTQSSECLQGIKSIENDNCKDDMQCPSSSTCVGNQGKMTCKCKSGFVKNSQGSACLKEIWTLNGRCDDPNECKVVNSICKAGTCTCNEEAPFGISDECLKSVKSIGNEKCKNNIQCPNNSTCSEGNGDKDKTCNCVAGFVSNTQSSACLKGAKKVGDECVESNQCTLHLKNSLCKTINAFQTCECNNGFVPNINKSECLKVVALGETCSESVQCIRSQICLNRFCSCDTATHVLHNRTCMEKKRLGDPCSDKVQCFLEEGQNERTNCVKEVCTCSEPFRQDPGKNNTCISGVRKAAASFLVTVYLLLVKIIF</sequence>
<feature type="domain" description="EGF-like" evidence="1">
    <location>
        <begin position="48"/>
        <end position="92"/>
    </location>
</feature>
<accession>A0A8S1CHL4</accession>
<comment type="caution">
    <text evidence="2">The sequence shown here is derived from an EMBL/GenBank/DDBJ whole genome shotgun (WGS) entry which is preliminary data.</text>
</comment>
<name>A0A8S1CHL4_9INSE</name>
<dbReference type="AlphaFoldDB" id="A0A8S1CHL4"/>
<dbReference type="InterPro" id="IPR000742">
    <property type="entry name" value="EGF"/>
</dbReference>
<dbReference type="SMART" id="SM00181">
    <property type="entry name" value="EGF"/>
    <property type="match status" value="4"/>
</dbReference>
<dbReference type="Proteomes" id="UP000494165">
    <property type="component" value="Unassembled WGS sequence"/>
</dbReference>
<keyword evidence="3" id="KW-1185">Reference proteome</keyword>
<gene>
    <name evidence="2" type="ORF">CLODIP_2_CD02565</name>
</gene>
<dbReference type="InterPro" id="IPR006149">
    <property type="entry name" value="EB_dom"/>
</dbReference>
<dbReference type="Gene3D" id="2.90.20.10">
    <property type="entry name" value="Plasmodium vivax P25 domain"/>
    <property type="match status" value="1"/>
</dbReference>
<reference evidence="2 3" key="1">
    <citation type="submission" date="2020-04" db="EMBL/GenBank/DDBJ databases">
        <authorList>
            <person name="Alioto T."/>
            <person name="Alioto T."/>
            <person name="Gomez Garrido J."/>
        </authorList>
    </citation>
    <scope>NUCLEOTIDE SEQUENCE [LARGE SCALE GENOMIC DNA]</scope>
</reference>
<dbReference type="Pfam" id="PF01683">
    <property type="entry name" value="EB"/>
    <property type="match status" value="1"/>
</dbReference>
<protein>
    <recommendedName>
        <fullName evidence="1">EGF-like domain-containing protein</fullName>
    </recommendedName>
</protein>
<dbReference type="EMBL" id="CADEPI010000042">
    <property type="protein sequence ID" value="CAB3369020.1"/>
    <property type="molecule type" value="Genomic_DNA"/>
</dbReference>